<reference evidence="1 2" key="1">
    <citation type="journal article" date="2015" name="Nature">
        <title>rRNA introns, odd ribosomes, and small enigmatic genomes across a large radiation of phyla.</title>
        <authorList>
            <person name="Brown C.T."/>
            <person name="Hug L.A."/>
            <person name="Thomas B.C."/>
            <person name="Sharon I."/>
            <person name="Castelle C.J."/>
            <person name="Singh A."/>
            <person name="Wilkins M.J."/>
            <person name="Williams K.H."/>
            <person name="Banfield J.F."/>
        </authorList>
    </citation>
    <scope>NUCLEOTIDE SEQUENCE [LARGE SCALE GENOMIC DNA]</scope>
</reference>
<comment type="caution">
    <text evidence="1">The sequence shown here is derived from an EMBL/GenBank/DDBJ whole genome shotgun (WGS) entry which is preliminary data.</text>
</comment>
<gene>
    <name evidence="1" type="ORF">UX06_C0009G0002</name>
</gene>
<evidence type="ECO:0000313" key="1">
    <source>
        <dbReference type="EMBL" id="KKU04771.1"/>
    </source>
</evidence>
<name>A0A0G1M926_9BACT</name>
<protein>
    <recommendedName>
        <fullName evidence="3">GTPase</fullName>
    </recommendedName>
</protein>
<dbReference type="EMBL" id="LCKT01000009">
    <property type="protein sequence ID" value="KKU04771.1"/>
    <property type="molecule type" value="Genomic_DNA"/>
</dbReference>
<organism evidence="1 2">
    <name type="scientific">Candidatus Giovannonibacteria bacterium GW2011_GWA2_45_21</name>
    <dbReference type="NCBI Taxonomy" id="1618649"/>
    <lineage>
        <taxon>Bacteria</taxon>
        <taxon>Candidatus Giovannoniibacteriota</taxon>
    </lineage>
</organism>
<evidence type="ECO:0000313" key="2">
    <source>
        <dbReference type="Proteomes" id="UP000034696"/>
    </source>
</evidence>
<proteinExistence type="predicted"/>
<dbReference type="Proteomes" id="UP000034696">
    <property type="component" value="Unassembled WGS sequence"/>
</dbReference>
<dbReference type="AlphaFoldDB" id="A0A0G1M926"/>
<accession>A0A0G1M926</accession>
<sequence>MDKLIFVYNADSSFFAVANDFVRKIVAPNSQECNLCKITYGVTGKKEEWSEHLTTLPMEKVFLHKDEFRRAYPNETHTELPAIFVENKDVLSSFLSAQEMNKISSISEMISAINQKLPRLISK</sequence>
<evidence type="ECO:0008006" key="3">
    <source>
        <dbReference type="Google" id="ProtNLM"/>
    </source>
</evidence>